<keyword evidence="7" id="KW-0249">Electron transport</keyword>
<evidence type="ECO:0000256" key="5">
    <source>
        <dbReference type="ARBA" id="ARBA00022692"/>
    </source>
</evidence>
<evidence type="ECO:0000313" key="11">
    <source>
        <dbReference type="EMBL" id="MBO1305832.1"/>
    </source>
</evidence>
<keyword evidence="5 10" id="KW-0812">Transmembrane</keyword>
<accession>A0ABS3L879</accession>
<feature type="transmembrane region" description="Helical" evidence="10">
    <location>
        <begin position="116"/>
        <end position="134"/>
    </location>
</feature>
<feature type="transmembrane region" description="Helical" evidence="10">
    <location>
        <begin position="262"/>
        <end position="280"/>
    </location>
</feature>
<keyword evidence="4" id="KW-0288">FMN</keyword>
<feature type="transmembrane region" description="Helical" evidence="10">
    <location>
        <begin position="233"/>
        <end position="250"/>
    </location>
</feature>
<keyword evidence="6" id="KW-1278">Translocase</keyword>
<name>A0ABS3L879_9ENTE</name>
<protein>
    <submittedName>
        <fullName evidence="11">RnfABCDGE type electron transport complex subunit D</fullName>
    </submittedName>
</protein>
<reference evidence="11 12" key="1">
    <citation type="submission" date="2021-03" db="EMBL/GenBank/DDBJ databases">
        <title>Enterococcal diversity collection.</title>
        <authorList>
            <person name="Gilmore M.S."/>
            <person name="Schwartzman J."/>
            <person name="Van Tyne D."/>
            <person name="Martin M."/>
            <person name="Earl A.M."/>
            <person name="Manson A.L."/>
            <person name="Straub T."/>
            <person name="Salamzade R."/>
            <person name="Saavedra J."/>
            <person name="Lebreton F."/>
            <person name="Prichula J."/>
            <person name="Schaufler K."/>
            <person name="Gaca A."/>
            <person name="Sgardioli B."/>
            <person name="Wagenaar J."/>
            <person name="Strong T."/>
        </authorList>
    </citation>
    <scope>NUCLEOTIDE SEQUENCE [LARGE SCALE GENOMIC DNA]</scope>
    <source>
        <strain evidence="11 12">669A</strain>
    </source>
</reference>
<evidence type="ECO:0000256" key="9">
    <source>
        <dbReference type="ARBA" id="ARBA00023136"/>
    </source>
</evidence>
<dbReference type="InterPro" id="IPR004338">
    <property type="entry name" value="NqrB/RnfD"/>
</dbReference>
<gene>
    <name evidence="11" type="ORF">JZO70_06660</name>
</gene>
<evidence type="ECO:0000256" key="1">
    <source>
        <dbReference type="ARBA" id="ARBA00022448"/>
    </source>
</evidence>
<feature type="transmembrane region" description="Helical" evidence="10">
    <location>
        <begin position="93"/>
        <end position="110"/>
    </location>
</feature>
<keyword evidence="3" id="KW-0285">Flavoprotein</keyword>
<keyword evidence="12" id="KW-1185">Reference proteome</keyword>
<evidence type="ECO:0000256" key="7">
    <source>
        <dbReference type="ARBA" id="ARBA00022982"/>
    </source>
</evidence>
<feature type="transmembrane region" description="Helical" evidence="10">
    <location>
        <begin position="44"/>
        <end position="62"/>
    </location>
</feature>
<dbReference type="NCBIfam" id="TIGR01946">
    <property type="entry name" value="rnfD"/>
    <property type="match status" value="1"/>
</dbReference>
<dbReference type="PANTHER" id="PTHR30578:SF0">
    <property type="entry name" value="ION-TRANSLOCATING OXIDOREDUCTASE COMPLEX SUBUNIT D"/>
    <property type="match status" value="1"/>
</dbReference>
<keyword evidence="9 10" id="KW-0472">Membrane</keyword>
<keyword evidence="8 10" id="KW-1133">Transmembrane helix</keyword>
<keyword evidence="1" id="KW-0813">Transport</keyword>
<evidence type="ECO:0000256" key="2">
    <source>
        <dbReference type="ARBA" id="ARBA00022553"/>
    </source>
</evidence>
<evidence type="ECO:0000256" key="10">
    <source>
        <dbReference type="SAM" id="Phobius"/>
    </source>
</evidence>
<comment type="caution">
    <text evidence="11">The sequence shown here is derived from an EMBL/GenBank/DDBJ whole genome shotgun (WGS) entry which is preliminary data.</text>
</comment>
<dbReference type="InterPro" id="IPR011303">
    <property type="entry name" value="RnfD_bac"/>
</dbReference>
<dbReference type="EMBL" id="JAFREM010000011">
    <property type="protein sequence ID" value="MBO1305832.1"/>
    <property type="molecule type" value="Genomic_DNA"/>
</dbReference>
<dbReference type="Pfam" id="PF03116">
    <property type="entry name" value="NQR2_RnfD_RnfE"/>
    <property type="match status" value="1"/>
</dbReference>
<dbReference type="Proteomes" id="UP000664601">
    <property type="component" value="Unassembled WGS sequence"/>
</dbReference>
<evidence type="ECO:0000256" key="8">
    <source>
        <dbReference type="ARBA" id="ARBA00022989"/>
    </source>
</evidence>
<feature type="transmembrane region" description="Helical" evidence="10">
    <location>
        <begin position="68"/>
        <end position="86"/>
    </location>
</feature>
<evidence type="ECO:0000256" key="3">
    <source>
        <dbReference type="ARBA" id="ARBA00022630"/>
    </source>
</evidence>
<evidence type="ECO:0000256" key="4">
    <source>
        <dbReference type="ARBA" id="ARBA00022643"/>
    </source>
</evidence>
<dbReference type="RefSeq" id="WP_207672761.1">
    <property type="nucleotide sequence ID" value="NZ_JAFREM010000011.1"/>
</dbReference>
<organism evidence="11 12">
    <name type="scientific">Candidatus Enterococcus moelleringii</name>
    <dbReference type="NCBI Taxonomy" id="2815325"/>
    <lineage>
        <taxon>Bacteria</taxon>
        <taxon>Bacillati</taxon>
        <taxon>Bacillota</taxon>
        <taxon>Bacilli</taxon>
        <taxon>Lactobacillales</taxon>
        <taxon>Enterococcaceae</taxon>
        <taxon>Enterococcus</taxon>
    </lineage>
</organism>
<proteinExistence type="predicted"/>
<sequence>MKNDAKQVDHVSGKSAEIFAKAQKNVPPPEANPHIRGDYTTRKIMMWMIIALVPSMLGAGYYFGFRVWGLYLVAIVTAQLSEILWFKLCKKELTWDLSAIVTAILLTANMPPSAPWYFPAIGSAFAIIVVKEFFGGIGFNFINPALGGRALLVGLFFTEMFKISWPDPPFNRITPDVVTSATPLEILNNGGSLSGQELFNTFVGNIGGRLGETSTLLILIGAAILVYKKIIHLRIPLTMLGTIAVIAFVFDGQNFFTADLNTVLGYVLSGGAVFGAFFMATDYASTPSTRAGEYLFAFCCGALVMVFRYYGVTEEGVSYSILIMNCLTPLIDYVLRNRVLGEEGSQLLNIKWNK</sequence>
<feature type="transmembrane region" description="Helical" evidence="10">
    <location>
        <begin position="292"/>
        <end position="310"/>
    </location>
</feature>
<dbReference type="PANTHER" id="PTHR30578">
    <property type="entry name" value="ELECTRON TRANSPORT COMPLEX PROTEIN RNFD"/>
    <property type="match status" value="1"/>
</dbReference>
<evidence type="ECO:0000256" key="6">
    <source>
        <dbReference type="ARBA" id="ARBA00022967"/>
    </source>
</evidence>
<evidence type="ECO:0000313" key="12">
    <source>
        <dbReference type="Proteomes" id="UP000664601"/>
    </source>
</evidence>
<keyword evidence="2" id="KW-0597">Phosphoprotein</keyword>